<evidence type="ECO:0000313" key="5">
    <source>
        <dbReference type="Proteomes" id="UP001176429"/>
    </source>
</evidence>
<feature type="region of interest" description="Disordered" evidence="2">
    <location>
        <begin position="1020"/>
        <end position="1047"/>
    </location>
</feature>
<dbReference type="InterPro" id="IPR013783">
    <property type="entry name" value="Ig-like_fold"/>
</dbReference>
<dbReference type="EMBL" id="JAUQSY010000027">
    <property type="protein sequence ID" value="MDO7877793.1"/>
    <property type="molecule type" value="Genomic_DNA"/>
</dbReference>
<feature type="domain" description="Cadherin" evidence="3">
    <location>
        <begin position="486"/>
        <end position="574"/>
    </location>
</feature>
<dbReference type="Pfam" id="PF19078">
    <property type="entry name" value="Big_12"/>
    <property type="match status" value="7"/>
</dbReference>
<accession>A0ABT9BJE4</accession>
<reference evidence="4" key="1">
    <citation type="submission" date="2023-07" db="EMBL/GenBank/DDBJ databases">
        <authorList>
            <person name="Kim M.K."/>
        </authorList>
    </citation>
    <scope>NUCLEOTIDE SEQUENCE</scope>
    <source>
        <strain evidence="4">ASUV-10-1</strain>
    </source>
</reference>
<dbReference type="Gene3D" id="2.60.40.60">
    <property type="entry name" value="Cadherins"/>
    <property type="match status" value="1"/>
</dbReference>
<name>A0ABT9BJE4_9BACT</name>
<dbReference type="PANTHER" id="PTHR34677:SF3">
    <property type="entry name" value="BACTERIAL IG-LIKE DOMAIN-CONTAINING PROTEIN"/>
    <property type="match status" value="1"/>
</dbReference>
<dbReference type="SUPFAM" id="SSF49313">
    <property type="entry name" value="Cadherin-like"/>
    <property type="match status" value="1"/>
</dbReference>
<dbReference type="SMART" id="SM00429">
    <property type="entry name" value="IPT"/>
    <property type="match status" value="3"/>
</dbReference>
<keyword evidence="5" id="KW-1185">Reference proteome</keyword>
<evidence type="ECO:0000256" key="2">
    <source>
        <dbReference type="SAM" id="MobiDB-lite"/>
    </source>
</evidence>
<dbReference type="CDD" id="cd11304">
    <property type="entry name" value="Cadherin_repeat"/>
    <property type="match status" value="1"/>
</dbReference>
<dbReference type="RefSeq" id="WP_305009251.1">
    <property type="nucleotide sequence ID" value="NZ_JAUQSY010000027.1"/>
</dbReference>
<dbReference type="PANTHER" id="PTHR34677">
    <property type="match status" value="1"/>
</dbReference>
<dbReference type="InterPro" id="IPR002909">
    <property type="entry name" value="IPT_dom"/>
</dbReference>
<dbReference type="PROSITE" id="PS50268">
    <property type="entry name" value="CADHERIN_2"/>
    <property type="match status" value="1"/>
</dbReference>
<dbReference type="SUPFAM" id="SSF81296">
    <property type="entry name" value="E set domains"/>
    <property type="match status" value="3"/>
</dbReference>
<dbReference type="InterPro" id="IPR014756">
    <property type="entry name" value="Ig_E-set"/>
</dbReference>
<protein>
    <submittedName>
        <fullName evidence="4">Ig-like domain-containing protein</fullName>
    </submittedName>
</protein>
<evidence type="ECO:0000259" key="3">
    <source>
        <dbReference type="PROSITE" id="PS50268"/>
    </source>
</evidence>
<dbReference type="Gene3D" id="2.60.40.10">
    <property type="entry name" value="Immunoglobulins"/>
    <property type="match status" value="3"/>
</dbReference>
<proteinExistence type="predicted"/>
<dbReference type="CDD" id="cd00102">
    <property type="entry name" value="IPT"/>
    <property type="match status" value="1"/>
</dbReference>
<dbReference type="SUPFAM" id="SSF69318">
    <property type="entry name" value="Integrin alpha N-terminal domain"/>
    <property type="match status" value="2"/>
</dbReference>
<dbReference type="Proteomes" id="UP001176429">
    <property type="component" value="Unassembled WGS sequence"/>
</dbReference>
<sequence>MQRSVLLFLLPGRRWLGLLLLLLTALPALAQPGISSFSPTSGAAGSNVVITGSGFTGATSVRFGELSAVFTVNSASQITAVVPRAASTQLINVTTSAGYSFSSAKFTVTRSSSVTYGQVSSSFAGVSGGTNAAPAVADIDGDGLLDLLVGLGDGTISRYEQTSVNGTAFTALGSLRTSGNAIIDVGTQAAVAIVDFEGNGRFNLVLGRGDGTVSEYEQTSVGAGTFDLVTDNLSGISTTSNVVPGMTDLDGDGYLELLTGKGDGIISHSAQSFVNTDNLYRIDTNFNYLQLSGNAAPFCVDLDGDGLLDILMGVNTGSIYRYEQNATGSYTVSQLSSSFNSISAGTNAKPCVTDIDGDGLLDLLVGRADGTIYRYEQSGTPPAPTITGFTPTSGPVGTAVTVTGTNLGAVTAAQVYGTPGTLIGMPTTTSFTFTVGSGSSTGSIGVTSPGGAITSSGVFTVGTANTAPTNLLLSPGNINENMAGVVGVLTTTDAQGGTFTYTLVTGTGSTDNASFSISGGNLSLTTSPNYEVKNSYAVRVRTTDSGGLWYEKAFTVSINNVVETPSITSFSPTSGTVGTSVTINGSQFQNAGAVTVKFNGTTASGVSVSSNSQLTVPVPSGATTGTISVQNADGTATSSGTFTVVQPAPNTTIVSGPPAIGNNSTVSFQFSSDQSPVEYATSGAPNATYTNNGATPTFGPIPDGTYTLSVAARNTSTGLSDQSPATYAFTIDTQAPVPTLGSFATGSTRTSPIPFTVNFGETVTGFALSDLTVTGGTASNLSGNGSLYSFSVTPTASGNPPVTITVALGANKVVDAAGNNNVAATSVSRTFDTQAPTLVISGPGGTTSTSPLSLTATFSEAVLGFQLSDLTLTRGTASNLSGSGTTYTFDVTPSSAGIVTVSAAAGAAQDLAANNSAASNSYSVTYAPPVTVTGITPTATPTNDGTATFTVTFSGSVTGVTAGSFSLTPSGISGATIAGVTGSGSSRTVTVNTGSGDGTLRLDLSNGAGIAPTVSNAPYTSGTPLTVDRTAPVGTVGSGAPSPTRTAPIPYNVTFSEAVTGFALSDLTVTNGTAGSLSVSGNVYSFSITPTANGPVTVQLEASAVTDAAGNANAVSNTISRIYDNQGPVPTLATTAGSATNSTPFAFTLTFPEAVTGFALNDLTVSGGTAGNLTGSGASYTFTIAPSGSGNLPSTVTVSLAGNRVTDAAGNNNVASNSVVVRYDTQVPTATLSSTAPNPTNAAPIPVTVTFSEVVVNFSLADVTVTNGTAGSLSGSGTTYTFSITPAANGAVSVQVNAGAAQDEAGNDNTASATLSRTFDNQGPTVTLSGPAGSSSNVAAFTVTATFSQAVTGFSLSDLSVSGGTASALAGSGASYSFTLTASGSGTPASTVSVSLPANQVVDGASNGNTASNTLSRSFDTQAPTVTLSTTAPANSGTAAFTVTVLFAEPVTGFALTDLSVSGGTASALTGSGASYSFTLTASGSGNPASTVSVTLPANQVVDGASNGNTASNTLSRSFDT</sequence>
<keyword evidence="1" id="KW-0732">Signal</keyword>
<evidence type="ECO:0000313" key="4">
    <source>
        <dbReference type="EMBL" id="MDO7877793.1"/>
    </source>
</evidence>
<dbReference type="InterPro" id="IPR028994">
    <property type="entry name" value="Integrin_alpha_N"/>
</dbReference>
<gene>
    <name evidence="4" type="ORF">Q5H93_23860</name>
</gene>
<feature type="non-terminal residue" evidence="4">
    <location>
        <position position="1521"/>
    </location>
</feature>
<dbReference type="Pfam" id="PF01833">
    <property type="entry name" value="TIG"/>
    <property type="match status" value="2"/>
</dbReference>
<dbReference type="InterPro" id="IPR044048">
    <property type="entry name" value="Big_12"/>
</dbReference>
<dbReference type="Pfam" id="PF13517">
    <property type="entry name" value="FG-GAP_3"/>
    <property type="match status" value="1"/>
</dbReference>
<dbReference type="InterPro" id="IPR015919">
    <property type="entry name" value="Cadherin-like_sf"/>
</dbReference>
<comment type="caution">
    <text evidence="4">The sequence shown here is derived from an EMBL/GenBank/DDBJ whole genome shotgun (WGS) entry which is preliminary data.</text>
</comment>
<dbReference type="InterPro" id="IPR002126">
    <property type="entry name" value="Cadherin-like_dom"/>
</dbReference>
<dbReference type="InterPro" id="IPR013517">
    <property type="entry name" value="FG-GAP"/>
</dbReference>
<evidence type="ECO:0000256" key="1">
    <source>
        <dbReference type="ARBA" id="ARBA00022729"/>
    </source>
</evidence>
<organism evidence="4 5">
    <name type="scientific">Hymenobacter aranciens</name>
    <dbReference type="NCBI Taxonomy" id="3063996"/>
    <lineage>
        <taxon>Bacteria</taxon>
        <taxon>Pseudomonadati</taxon>
        <taxon>Bacteroidota</taxon>
        <taxon>Cytophagia</taxon>
        <taxon>Cytophagales</taxon>
        <taxon>Hymenobacteraceae</taxon>
        <taxon>Hymenobacter</taxon>
    </lineage>
</organism>